<sequence>MTVDNIDVDATVKNVQQLLAEEANLSPALRSTLDILLLVVQLLVNRLIG</sequence>
<comment type="caution">
    <text evidence="1">The sequence shown here is derived from an EMBL/GenBank/DDBJ whole genome shotgun (WGS) entry which is preliminary data.</text>
</comment>
<keyword evidence="2" id="KW-1185">Reference proteome</keyword>
<dbReference type="Proteomes" id="UP001524570">
    <property type="component" value="Unassembled WGS sequence"/>
</dbReference>
<proteinExistence type="predicted"/>
<dbReference type="EMBL" id="JANIBL010000069">
    <property type="protein sequence ID" value="MCQ8119350.1"/>
    <property type="molecule type" value="Genomic_DNA"/>
</dbReference>
<reference evidence="1 2" key="1">
    <citation type="submission" date="2022-07" db="EMBL/GenBank/DDBJ databases">
        <title>Methylomonas rivi sp. nov., Methylomonas rosea sp. nov., Methylomonas aureus sp. nov. and Methylomonas subterranea sp. nov., four novel methanotrophs isolated from a freshwater creek and the deep terrestrial subsurface.</title>
        <authorList>
            <person name="Abin C."/>
            <person name="Sankaranarayanan K."/>
            <person name="Garner C."/>
            <person name="Sindelar R."/>
            <person name="Kotary K."/>
            <person name="Garner R."/>
            <person name="Barclay S."/>
            <person name="Lawson P."/>
            <person name="Krumholz L."/>
        </authorList>
    </citation>
    <scope>NUCLEOTIDE SEQUENCE [LARGE SCALE GENOMIC DNA]</scope>
    <source>
        <strain evidence="1 2">WSC-7</strain>
    </source>
</reference>
<evidence type="ECO:0000313" key="1">
    <source>
        <dbReference type="EMBL" id="MCQ8119350.1"/>
    </source>
</evidence>
<evidence type="ECO:0000313" key="2">
    <source>
        <dbReference type="Proteomes" id="UP001524570"/>
    </source>
</evidence>
<accession>A0ABT1TX67</accession>
<protein>
    <submittedName>
        <fullName evidence="1">Uncharacterized protein</fullName>
    </submittedName>
</protein>
<dbReference type="RefSeq" id="WP_256608228.1">
    <property type="nucleotide sequence ID" value="NZ_JANIBL010000069.1"/>
</dbReference>
<organism evidence="1 2">
    <name type="scientific">Methylomonas rosea</name>
    <dbReference type="NCBI Taxonomy" id="2952227"/>
    <lineage>
        <taxon>Bacteria</taxon>
        <taxon>Pseudomonadati</taxon>
        <taxon>Pseudomonadota</taxon>
        <taxon>Gammaproteobacteria</taxon>
        <taxon>Methylococcales</taxon>
        <taxon>Methylococcaceae</taxon>
        <taxon>Methylomonas</taxon>
    </lineage>
</organism>
<gene>
    <name evidence="1" type="ORF">NP589_18100</name>
</gene>
<name>A0ABT1TX67_9GAMM</name>